<dbReference type="InterPro" id="IPR008949">
    <property type="entry name" value="Isoprenoid_synthase_dom_sf"/>
</dbReference>
<dbReference type="SUPFAM" id="SSF48576">
    <property type="entry name" value="Terpenoid synthases"/>
    <property type="match status" value="1"/>
</dbReference>
<gene>
    <name evidence="1" type="ORF">SYNTR_0449</name>
</gene>
<dbReference type="Proteomes" id="UP000426444">
    <property type="component" value="Chromosome"/>
</dbReference>
<protein>
    <submittedName>
        <fullName evidence="1">Uncharacterized protein</fullName>
    </submittedName>
</protein>
<accession>A0A6I6DE49</accession>
<keyword evidence="2" id="KW-1185">Reference proteome</keyword>
<dbReference type="OrthoDB" id="1795180at2"/>
<dbReference type="AlphaFoldDB" id="A0A6I6DE49"/>
<dbReference type="EMBL" id="CP046457">
    <property type="protein sequence ID" value="QGT99042.1"/>
    <property type="molecule type" value="Genomic_DNA"/>
</dbReference>
<sequence>MKLLLTNEVNSDLIKVDRLFQYHLKPWWADISKYISEFEKDNTWMNLPSIVLVAYKYLNLDKDLTLSMTNMFKTAYLANRIHSLIKDEEEGQQYNQELQFNILIGDYICGKVLKLLLDAKADHFLQDFSVMMCELSEGMVIEHKLMGEEIDVLKKTKAVFYSTAFFTAANFAELNNHEQEIFSKIGLNIGFCLELLNRKSASEAIFYAHEAHKLLKYFEQRVQSKSSLLEKTLNDMTKHVEVANKAVV</sequence>
<evidence type="ECO:0000313" key="2">
    <source>
        <dbReference type="Proteomes" id="UP000426444"/>
    </source>
</evidence>
<organism evidence="1 2">
    <name type="scientific">Candidatus Syntrophocurvum alkaliphilum</name>
    <dbReference type="NCBI Taxonomy" id="2293317"/>
    <lineage>
        <taxon>Bacteria</taxon>
        <taxon>Bacillati</taxon>
        <taxon>Bacillota</taxon>
        <taxon>Clostridia</taxon>
        <taxon>Eubacteriales</taxon>
        <taxon>Syntrophomonadaceae</taxon>
        <taxon>Candidatus Syntrophocurvum</taxon>
    </lineage>
</organism>
<proteinExistence type="predicted"/>
<dbReference type="RefSeq" id="WP_156202975.1">
    <property type="nucleotide sequence ID" value="NZ_CP046457.1"/>
</dbReference>
<evidence type="ECO:0000313" key="1">
    <source>
        <dbReference type="EMBL" id="QGT99042.1"/>
    </source>
</evidence>
<dbReference type="KEGG" id="salq:SYNTR_0449"/>
<name>A0A6I6DE49_9FIRM</name>
<reference evidence="2" key="1">
    <citation type="journal article" date="2019" name="Microbiology">
        <title>Complete Genome Sequence of an Uncultured Bacterium of the Candidate Phylum Bipolaricaulota.</title>
        <authorList>
            <person name="Kadnikov V.V."/>
            <person name="Mardanov A.V."/>
            <person name="Beletsky A.V."/>
            <person name="Frank Y.A."/>
            <person name="Karnachuk O.V."/>
            <person name="Ravin N.V."/>
        </authorList>
    </citation>
    <scope>NUCLEOTIDE SEQUENCE [LARGE SCALE GENOMIC DNA]</scope>
</reference>